<dbReference type="KEGG" id="eaz:JHT90_01930"/>
<evidence type="ECO:0000259" key="3">
    <source>
        <dbReference type="Pfam" id="PF22178"/>
    </source>
</evidence>
<feature type="domain" description="Gp5/Type VI secretion system Vgr protein OB-fold" evidence="2">
    <location>
        <begin position="379"/>
        <end position="441"/>
    </location>
</feature>
<dbReference type="InterPro" id="IPR050708">
    <property type="entry name" value="T6SS_VgrG/RHS"/>
</dbReference>
<accession>A0A974NG46</accession>
<evidence type="ECO:0000313" key="5">
    <source>
        <dbReference type="Proteomes" id="UP000595278"/>
    </source>
</evidence>
<proteinExistence type="inferred from homology"/>
<dbReference type="NCBIfam" id="TIGR01646">
    <property type="entry name" value="vgr_GE"/>
    <property type="match status" value="1"/>
</dbReference>
<dbReference type="InterPro" id="IPR006531">
    <property type="entry name" value="Gp5/Vgr_OB"/>
</dbReference>
<dbReference type="RefSeq" id="WP_201093449.1">
    <property type="nucleotide sequence ID" value="NZ_CP067393.1"/>
</dbReference>
<dbReference type="AlphaFoldDB" id="A0A974NG46"/>
<dbReference type="Pfam" id="PF05954">
    <property type="entry name" value="Phage_GPD"/>
    <property type="match status" value="1"/>
</dbReference>
<dbReference type="Pfam" id="PF22178">
    <property type="entry name" value="Gp5_trimer_C"/>
    <property type="match status" value="1"/>
</dbReference>
<dbReference type="InterPro" id="IPR054030">
    <property type="entry name" value="Gp5_Vgr_C"/>
</dbReference>
<dbReference type="PANTHER" id="PTHR32305">
    <property type="match status" value="1"/>
</dbReference>
<dbReference type="NCBIfam" id="TIGR03361">
    <property type="entry name" value="VI_Rhs_Vgr"/>
    <property type="match status" value="1"/>
</dbReference>
<dbReference type="Gene3D" id="2.30.110.50">
    <property type="match status" value="1"/>
</dbReference>
<organism evidence="4 5">
    <name type="scientific">Entomomonas asaccharolytica</name>
    <dbReference type="NCBI Taxonomy" id="2785331"/>
    <lineage>
        <taxon>Bacteria</taxon>
        <taxon>Pseudomonadati</taxon>
        <taxon>Pseudomonadota</taxon>
        <taxon>Gammaproteobacteria</taxon>
        <taxon>Pseudomonadales</taxon>
        <taxon>Pseudomonadaceae</taxon>
        <taxon>Entomomonas</taxon>
    </lineage>
</organism>
<dbReference type="InterPro" id="IPR037026">
    <property type="entry name" value="Vgr_OB-fold_dom_sf"/>
</dbReference>
<evidence type="ECO:0000259" key="2">
    <source>
        <dbReference type="Pfam" id="PF04717"/>
    </source>
</evidence>
<dbReference type="Gene3D" id="2.40.50.230">
    <property type="entry name" value="Gp5 N-terminal domain"/>
    <property type="match status" value="1"/>
</dbReference>
<dbReference type="Gene3D" id="4.10.220.110">
    <property type="match status" value="1"/>
</dbReference>
<dbReference type="Proteomes" id="UP000595278">
    <property type="component" value="Chromosome"/>
</dbReference>
<keyword evidence="5" id="KW-1185">Reference proteome</keyword>
<evidence type="ECO:0000313" key="4">
    <source>
        <dbReference type="EMBL" id="QQP86038.1"/>
    </source>
</evidence>
<evidence type="ECO:0000256" key="1">
    <source>
        <dbReference type="ARBA" id="ARBA00005558"/>
    </source>
</evidence>
<dbReference type="SUPFAM" id="SSF69255">
    <property type="entry name" value="gp5 N-terminal domain-like"/>
    <property type="match status" value="1"/>
</dbReference>
<feature type="domain" description="Gp5/Type VI secretion system Vgr C-terminal trimerisation" evidence="3">
    <location>
        <begin position="459"/>
        <end position="561"/>
    </location>
</feature>
<dbReference type="Pfam" id="PF04717">
    <property type="entry name" value="Phage_base_V"/>
    <property type="match status" value="1"/>
</dbReference>
<dbReference type="InterPro" id="IPR006533">
    <property type="entry name" value="T6SS_Vgr_RhsGE"/>
</dbReference>
<sequence>MKTGLYFSVRVGNLPESTFDVVEFNLDEALSELYTLNLTLSSFDANINLSEQLLQKVTFTVDSNGQKQRTINGIVAAFNRGDSGFKRTFYSVVVKPLLWQLTLTQDSRIYHFKSVPDIVDEILQDFGIAFDKQLMDTHSVREYTVCKRESYFDFISRLMAEEGITFWFEEDKLFYSDSRLGMKLGPELIYNAQPQPATKESVISQLTFGAQMRPTEMKVKDYRYSHPLVTLDAKSKTTKDLPLYSVYDSYGRYHDEATAKQFSQYRLEALRAESESGEAVSNCIELMPGQFFEISEHPSSAMNNRWQIVRIQHHGTLPQSLGNESDDRPASLTNRFTFIPAKTQWRPQFTHKPLADGDEIATVVGPEGEEIYVNEDGAVKVHFHWNYYDQPDENASCWVRVAQNWNGDGYGFLATPRIGQEVIISYLNGDLDRPVITGTVYNGYNRPPLRLPQSKTQMSIKSKTHKGEGFNELRFEDENGKQQIFIHAQKDMDVRVLNSKSERIDFDRTTSIGNDEQIAVANNMTLTVEGMQEHKTTGNFIELVEGDKNLSVEGDFVQHVSGYAGINANNDFVVQSKDKLTLRVGGSFITIDAGGIKMFAPRIDLNEGIPAGFVAPTNPQVLKVAAANGTPFVSHCPYKDKAEAQL</sequence>
<dbReference type="SUPFAM" id="SSF69279">
    <property type="entry name" value="Phage tail proteins"/>
    <property type="match status" value="2"/>
</dbReference>
<reference evidence="4 5" key="1">
    <citation type="submission" date="2021-01" db="EMBL/GenBank/DDBJ databases">
        <title>Entomomonas sp. F2A isolated from a house cricket (Acheta domesticus).</title>
        <authorList>
            <person name="Spergser J."/>
            <person name="Busse H.-J."/>
        </authorList>
    </citation>
    <scope>NUCLEOTIDE SEQUENCE [LARGE SCALE GENOMIC DNA]</scope>
    <source>
        <strain evidence="4 5">F2A</strain>
    </source>
</reference>
<name>A0A974NG46_9GAMM</name>
<dbReference type="PANTHER" id="PTHR32305:SF11">
    <property type="entry name" value="TYPE VI SECRETION SYSTEM SPIKE PROTEIN VGRG3"/>
    <property type="match status" value="1"/>
</dbReference>
<comment type="similarity">
    <text evidence="1">Belongs to the VgrG protein family.</text>
</comment>
<dbReference type="SUPFAM" id="SSF69349">
    <property type="entry name" value="Phage fibre proteins"/>
    <property type="match status" value="1"/>
</dbReference>
<gene>
    <name evidence="4" type="primary">tssI</name>
    <name evidence="4" type="ORF">JHT90_01930</name>
</gene>
<dbReference type="Gene3D" id="3.55.50.10">
    <property type="entry name" value="Baseplate protein-like domains"/>
    <property type="match status" value="1"/>
</dbReference>
<dbReference type="EMBL" id="CP067393">
    <property type="protein sequence ID" value="QQP86038.1"/>
    <property type="molecule type" value="Genomic_DNA"/>
</dbReference>
<dbReference type="InterPro" id="IPR017847">
    <property type="entry name" value="T6SS_RhsGE_Vgr_subset"/>
</dbReference>
<protein>
    <submittedName>
        <fullName evidence="4">Type VI secretion system tip protein VgrG</fullName>
    </submittedName>
</protein>